<feature type="region of interest" description="Disordered" evidence="2">
    <location>
        <begin position="1"/>
        <end position="80"/>
    </location>
</feature>
<evidence type="ECO:0000259" key="4">
    <source>
        <dbReference type="Pfam" id="PF25023"/>
    </source>
</evidence>
<evidence type="ECO:0000313" key="6">
    <source>
        <dbReference type="Proteomes" id="UP000431901"/>
    </source>
</evidence>
<dbReference type="Pfam" id="PF25023">
    <property type="entry name" value="TEN_YD-shell"/>
    <property type="match status" value="2"/>
</dbReference>
<dbReference type="InterPro" id="IPR022385">
    <property type="entry name" value="Rhs_assc_core"/>
</dbReference>
<dbReference type="InterPro" id="IPR045351">
    <property type="entry name" value="DUF6531"/>
</dbReference>
<keyword evidence="1" id="KW-0677">Repeat</keyword>
<sequence length="1237" mass="137608">MTKRRFGRRGKGGHGGGRAGGVFGKMAGHLFPSGGRGRHGGHGGGPGGRRGAEPRRGRRRGGTEQSQARPNDVKSTSDDPIDVVTGEVLLTQTDVSLPGVLPLLLRRTHNSSYAAGGLFGRRWASTLDQALEIDSAGAHFLGEDATVRRYPQVLLPNVEFRPTAGPQHPLVLTSDGGYRLTDPQSGTALHFPAPGETTGWTRLPVTAITDRNGNRIDFVYADQVLTEIRHSAGHRITVDTAPLDDTGERRVTALRLDDVTLVRFGYDAEGNLSEVYNSSGLPLKLSYDDEDRLTGWEDRNGFWYRYEYDDEGRAVRGTGSDGFLDSTLSYDPENNRTVLTDALGHATEYRYNDSGQVIEEIDPLGGVIRSTWDRFDRLLSRTDQLGATTRHTYDEHGNLTSTTYADGTTATAVYDDRNLPVEITRPDGTVWRQEYDERGNLVRLTDPLGAVTALTYDERGARTGVTDPLGAVTRAENDANGLPVAVTDARGAVERYAYDALGRVTTYTDAAGNHVRFGWTVEGRQTFRTLPDGATERWEYDPEGNEVAYTDPLGQVTRTEYGPFDTPTTRTRPDGSHLTFTHDARLTLTAVTTSGGLTWRYEHDAAGRLVAETDFNGRVLRYATDAAGRLTARTNGAGQTTTYTRDALGNTLEKRAGTQTTTFAYDAMGRMTRAVNADADLAFSHDAAGRVIAETCNGATLTLTRDLAGRVTARRTPSGAESHWTYDATGRPSRLETAGQTLTFTHDALGRETERRIGTDTILSQQWDVNDRLTAQSLWGAPSRPEDQARLLQHRTYTYRPDGHLTATNDRLNGNRTYTLDARGRVTNVSAQNWTERYAYDDAGNVTQADWPTAPDAADETGPRTFTGTLIRNAGRTRYEHDAQGRIVLREQVTLSGKRRRWHFHWDADDRLIGVETPDNTRWRYHYDALGRRTAKQQLTPDGRTAHQTYTYTWDDTRLVEETHRTWDQGAAGWNTVVTTWSFLPGSRRVAAQETAVSPVDGARTHVVRRVAAVITDLVGTPRELVHVDGTVEHGRQTPLWSGGAGIGCPLRFPGQYADPETGLHYNLHRYYDPATGAYLSADPLGFAAGPNPHGYVPNPMRWIDPLGLFNCHDERDEDGRLKLYRAPGHGNREAERYGPDPANHQGHGSDVHLGNSPKVAQQYAEQGTHEDGYYEYTMKHGFEDAFPRDEYFRTHDNKPGEYQWIIPREKIPQFNSYIDHDRTRWWNYRQGYSWED</sequence>
<evidence type="ECO:0000259" key="3">
    <source>
        <dbReference type="Pfam" id="PF20148"/>
    </source>
</evidence>
<feature type="compositionally biased region" description="Gly residues" evidence="2">
    <location>
        <begin position="13"/>
        <end position="23"/>
    </location>
</feature>
<protein>
    <submittedName>
        <fullName evidence="5">Type IV secretion protein Rhs</fullName>
    </submittedName>
</protein>
<feature type="domain" description="DUF6531" evidence="3">
    <location>
        <begin position="79"/>
        <end position="149"/>
    </location>
</feature>
<dbReference type="PANTHER" id="PTHR32305:SF15">
    <property type="entry name" value="PROTEIN RHSA-RELATED"/>
    <property type="match status" value="1"/>
</dbReference>
<dbReference type="Pfam" id="PF20148">
    <property type="entry name" value="DUF6531"/>
    <property type="match status" value="1"/>
</dbReference>
<dbReference type="NCBIfam" id="TIGR01643">
    <property type="entry name" value="YD_repeat_2x"/>
    <property type="match status" value="13"/>
</dbReference>
<evidence type="ECO:0000256" key="1">
    <source>
        <dbReference type="ARBA" id="ARBA00022737"/>
    </source>
</evidence>
<comment type="caution">
    <text evidence="5">The sequence shown here is derived from an EMBL/GenBank/DDBJ whole genome shotgun (WGS) entry which is preliminary data.</text>
</comment>
<feature type="compositionally biased region" description="Basic residues" evidence="2">
    <location>
        <begin position="1"/>
        <end position="12"/>
    </location>
</feature>
<dbReference type="RefSeq" id="WP_161101902.1">
    <property type="nucleotide sequence ID" value="NZ_JBHLYI010000005.1"/>
</dbReference>
<dbReference type="OrthoDB" id="3881096at2"/>
<evidence type="ECO:0000256" key="2">
    <source>
        <dbReference type="SAM" id="MobiDB-lite"/>
    </source>
</evidence>
<dbReference type="Gene3D" id="2.180.10.10">
    <property type="entry name" value="RHS repeat-associated core"/>
    <property type="match status" value="4"/>
</dbReference>
<dbReference type="Proteomes" id="UP000431901">
    <property type="component" value="Unassembled WGS sequence"/>
</dbReference>
<feature type="domain" description="Teneurin-like YD-shell" evidence="4">
    <location>
        <begin position="814"/>
        <end position="938"/>
    </location>
</feature>
<accession>A0A6I4VZM6</accession>
<dbReference type="NCBIfam" id="TIGR03696">
    <property type="entry name" value="Rhs_assc_core"/>
    <property type="match status" value="1"/>
</dbReference>
<organism evidence="5 6">
    <name type="scientific">Actinomadura rayongensis</name>
    <dbReference type="NCBI Taxonomy" id="1429076"/>
    <lineage>
        <taxon>Bacteria</taxon>
        <taxon>Bacillati</taxon>
        <taxon>Actinomycetota</taxon>
        <taxon>Actinomycetes</taxon>
        <taxon>Streptosporangiales</taxon>
        <taxon>Thermomonosporaceae</taxon>
        <taxon>Actinomadura</taxon>
    </lineage>
</organism>
<proteinExistence type="predicted"/>
<dbReference type="Pfam" id="PF05593">
    <property type="entry name" value="RHS_repeat"/>
    <property type="match status" value="5"/>
</dbReference>
<dbReference type="AlphaFoldDB" id="A0A6I4VZM6"/>
<dbReference type="InterPro" id="IPR006530">
    <property type="entry name" value="YD"/>
</dbReference>
<evidence type="ECO:0000313" key="5">
    <source>
        <dbReference type="EMBL" id="MXQ63799.1"/>
    </source>
</evidence>
<feature type="region of interest" description="Disordered" evidence="2">
    <location>
        <begin position="1125"/>
        <end position="1156"/>
    </location>
</feature>
<dbReference type="InterPro" id="IPR056823">
    <property type="entry name" value="TEN-like_YD-shell"/>
</dbReference>
<keyword evidence="6" id="KW-1185">Reference proteome</keyword>
<dbReference type="InterPro" id="IPR031325">
    <property type="entry name" value="RHS_repeat"/>
</dbReference>
<gene>
    <name evidence="5" type="ORF">GQ466_07110</name>
</gene>
<reference evidence="5 6" key="1">
    <citation type="submission" date="2019-12" db="EMBL/GenBank/DDBJ databases">
        <title>Nocardia macrotermitis sp. nov. and Nocardia aurantia sp. nov., isolated from the gut of the fungus growing-termite Macrotermes natalensis.</title>
        <authorList>
            <person name="Christine B."/>
            <person name="Rene B."/>
        </authorList>
    </citation>
    <scope>NUCLEOTIDE SEQUENCE [LARGE SCALE GENOMIC DNA]</scope>
    <source>
        <strain evidence="5 6">DSM 102126</strain>
    </source>
</reference>
<dbReference type="InterPro" id="IPR050708">
    <property type="entry name" value="T6SS_VgrG/RHS"/>
</dbReference>
<dbReference type="EMBL" id="WUTW01000001">
    <property type="protein sequence ID" value="MXQ63799.1"/>
    <property type="molecule type" value="Genomic_DNA"/>
</dbReference>
<feature type="domain" description="Teneurin-like YD-shell" evidence="4">
    <location>
        <begin position="327"/>
        <end position="456"/>
    </location>
</feature>
<dbReference type="PANTHER" id="PTHR32305">
    <property type="match status" value="1"/>
</dbReference>
<name>A0A6I4VZM6_9ACTN</name>